<name>A0ABX2EE98_9BURK</name>
<feature type="region of interest" description="Disordered" evidence="1">
    <location>
        <begin position="171"/>
        <end position="289"/>
    </location>
</feature>
<evidence type="ECO:0000256" key="2">
    <source>
        <dbReference type="SAM" id="SignalP"/>
    </source>
</evidence>
<protein>
    <recommendedName>
        <fullName evidence="5">DUF2846 domain-containing protein</fullName>
    </recommendedName>
</protein>
<evidence type="ECO:0008006" key="5">
    <source>
        <dbReference type="Google" id="ProtNLM"/>
    </source>
</evidence>
<dbReference type="InterPro" id="IPR006311">
    <property type="entry name" value="TAT_signal"/>
</dbReference>
<reference evidence="3 4" key="1">
    <citation type="submission" date="2020-05" db="EMBL/GenBank/DDBJ databases">
        <title>Aquincola sp. isolate from soil.</title>
        <authorList>
            <person name="Han J."/>
            <person name="Kim D.-U."/>
        </authorList>
    </citation>
    <scope>NUCLEOTIDE SEQUENCE [LARGE SCALE GENOMIC DNA]</scope>
    <source>
        <strain evidence="3 4">S2</strain>
    </source>
</reference>
<feature type="chain" id="PRO_5046639787" description="DUF2846 domain-containing protein" evidence="2">
    <location>
        <begin position="22"/>
        <end position="289"/>
    </location>
</feature>
<evidence type="ECO:0000256" key="1">
    <source>
        <dbReference type="SAM" id="MobiDB-lite"/>
    </source>
</evidence>
<gene>
    <name evidence="3" type="ORF">HLB44_08005</name>
</gene>
<comment type="caution">
    <text evidence="3">The sequence shown here is derived from an EMBL/GenBank/DDBJ whole genome shotgun (WGS) entry which is preliminary data.</text>
</comment>
<evidence type="ECO:0000313" key="4">
    <source>
        <dbReference type="Proteomes" id="UP000737171"/>
    </source>
</evidence>
<evidence type="ECO:0000313" key="3">
    <source>
        <dbReference type="EMBL" id="NRF66923.1"/>
    </source>
</evidence>
<dbReference type="RefSeq" id="WP_173122017.1">
    <property type="nucleotide sequence ID" value="NZ_JABRWJ010000002.1"/>
</dbReference>
<proteinExistence type="predicted"/>
<dbReference type="EMBL" id="JABRWJ010000002">
    <property type="protein sequence ID" value="NRF66923.1"/>
    <property type="molecule type" value="Genomic_DNA"/>
</dbReference>
<feature type="compositionally biased region" description="Polar residues" evidence="1">
    <location>
        <begin position="229"/>
        <end position="251"/>
    </location>
</feature>
<organism evidence="3 4">
    <name type="scientific">Pseudaquabacterium terrae</name>
    <dbReference type="NCBI Taxonomy" id="2732868"/>
    <lineage>
        <taxon>Bacteria</taxon>
        <taxon>Pseudomonadati</taxon>
        <taxon>Pseudomonadota</taxon>
        <taxon>Betaproteobacteria</taxon>
        <taxon>Burkholderiales</taxon>
        <taxon>Sphaerotilaceae</taxon>
        <taxon>Pseudaquabacterium</taxon>
    </lineage>
</organism>
<dbReference type="Proteomes" id="UP000737171">
    <property type="component" value="Unassembled WGS sequence"/>
</dbReference>
<keyword evidence="2" id="KW-0732">Signal</keyword>
<feature type="compositionally biased region" description="Low complexity" evidence="1">
    <location>
        <begin position="192"/>
        <end position="204"/>
    </location>
</feature>
<dbReference type="PROSITE" id="PS51318">
    <property type="entry name" value="TAT"/>
    <property type="match status" value="1"/>
</dbReference>
<accession>A0ABX2EE98</accession>
<keyword evidence="4" id="KW-1185">Reference proteome</keyword>
<feature type="signal peptide" evidence="2">
    <location>
        <begin position="1"/>
        <end position="21"/>
    </location>
</feature>
<sequence>MPTTAPTTTRRSLLAVMSALAAGAGGLLATGCATAEARPYGGLAALEVYDRDSGQVLPTYHHDGRRFVPGRPGARYALRLRNLTGARVLVVLSVDGVNVISGETADWSQTGYVLDPGRSYDINGWRKSGTQIAAFEFAPIEHSYAALTGRPGNVGVIGMAVFRERVYAPPPPPVAPPIARSESLGRAESRAADAAAPAAPSAQAPREKSAEESAVAGSRLGTGHGQREWSVSQRTRFERASSSPEQLSQLEYDSHERLVAAGIIPGPMAHTRPRPFPSNQGFVPDPPQR</sequence>